<accession>A0A4C1TG92</accession>
<gene>
    <name evidence="1" type="ORF">EVAR_93182_1</name>
</gene>
<dbReference type="EMBL" id="BGZK01000055">
    <property type="protein sequence ID" value="GBP13236.1"/>
    <property type="molecule type" value="Genomic_DNA"/>
</dbReference>
<proteinExistence type="predicted"/>
<protein>
    <submittedName>
        <fullName evidence="1">Uncharacterized protein</fullName>
    </submittedName>
</protein>
<evidence type="ECO:0000313" key="2">
    <source>
        <dbReference type="Proteomes" id="UP000299102"/>
    </source>
</evidence>
<dbReference type="Proteomes" id="UP000299102">
    <property type="component" value="Unassembled WGS sequence"/>
</dbReference>
<evidence type="ECO:0000313" key="1">
    <source>
        <dbReference type="EMBL" id="GBP13236.1"/>
    </source>
</evidence>
<sequence>MKATRHDARAPPMLSGTRYIRQAVIYAEGGRRGRGGNPTRRTSLHAVPGVTRVGGRPARCPCPHAFQFFFLCENVITS</sequence>
<dbReference type="AlphaFoldDB" id="A0A4C1TG92"/>
<keyword evidence="2" id="KW-1185">Reference proteome</keyword>
<reference evidence="1 2" key="1">
    <citation type="journal article" date="2019" name="Commun. Biol.">
        <title>The bagworm genome reveals a unique fibroin gene that provides high tensile strength.</title>
        <authorList>
            <person name="Kono N."/>
            <person name="Nakamura H."/>
            <person name="Ohtoshi R."/>
            <person name="Tomita M."/>
            <person name="Numata K."/>
            <person name="Arakawa K."/>
        </authorList>
    </citation>
    <scope>NUCLEOTIDE SEQUENCE [LARGE SCALE GENOMIC DNA]</scope>
</reference>
<organism evidence="1 2">
    <name type="scientific">Eumeta variegata</name>
    <name type="common">Bagworm moth</name>
    <name type="synonym">Eumeta japonica</name>
    <dbReference type="NCBI Taxonomy" id="151549"/>
    <lineage>
        <taxon>Eukaryota</taxon>
        <taxon>Metazoa</taxon>
        <taxon>Ecdysozoa</taxon>
        <taxon>Arthropoda</taxon>
        <taxon>Hexapoda</taxon>
        <taxon>Insecta</taxon>
        <taxon>Pterygota</taxon>
        <taxon>Neoptera</taxon>
        <taxon>Endopterygota</taxon>
        <taxon>Lepidoptera</taxon>
        <taxon>Glossata</taxon>
        <taxon>Ditrysia</taxon>
        <taxon>Tineoidea</taxon>
        <taxon>Psychidae</taxon>
        <taxon>Oiketicinae</taxon>
        <taxon>Eumeta</taxon>
    </lineage>
</organism>
<comment type="caution">
    <text evidence="1">The sequence shown here is derived from an EMBL/GenBank/DDBJ whole genome shotgun (WGS) entry which is preliminary data.</text>
</comment>
<name>A0A4C1TG92_EUMVA</name>